<dbReference type="AlphaFoldDB" id="A0ABD5Z603"/>
<name>A0ABD5Z603_9EURY</name>
<evidence type="ECO:0000256" key="1">
    <source>
        <dbReference type="SAM" id="Phobius"/>
    </source>
</evidence>
<reference evidence="2 3" key="1">
    <citation type="journal article" date="2019" name="Int. J. Syst. Evol. Microbiol.">
        <title>The Global Catalogue of Microorganisms (GCM) 10K type strain sequencing project: providing services to taxonomists for standard genome sequencing and annotation.</title>
        <authorList>
            <consortium name="The Broad Institute Genomics Platform"/>
            <consortium name="The Broad Institute Genome Sequencing Center for Infectious Disease"/>
            <person name="Wu L."/>
            <person name="Ma J."/>
        </authorList>
    </citation>
    <scope>NUCLEOTIDE SEQUENCE [LARGE SCALE GENOMIC DNA]</scope>
    <source>
        <strain evidence="2 3">XZGYJ-43</strain>
    </source>
</reference>
<comment type="caution">
    <text evidence="2">The sequence shown here is derived from an EMBL/GenBank/DDBJ whole genome shotgun (WGS) entry which is preliminary data.</text>
</comment>
<evidence type="ECO:0000313" key="2">
    <source>
        <dbReference type="EMBL" id="MFC7200425.1"/>
    </source>
</evidence>
<protein>
    <recommendedName>
        <fullName evidence="4">YapH protein</fullName>
    </recommendedName>
</protein>
<gene>
    <name evidence="2" type="ORF">ACFQJ9_13555</name>
</gene>
<feature type="transmembrane region" description="Helical" evidence="1">
    <location>
        <begin position="70"/>
        <end position="89"/>
    </location>
</feature>
<proteinExistence type="predicted"/>
<organism evidence="2 3">
    <name type="scientific">Halospeciosus flavus</name>
    <dbReference type="NCBI Taxonomy" id="3032283"/>
    <lineage>
        <taxon>Archaea</taxon>
        <taxon>Methanobacteriati</taxon>
        <taxon>Methanobacteriota</taxon>
        <taxon>Stenosarchaea group</taxon>
        <taxon>Halobacteria</taxon>
        <taxon>Halobacteriales</taxon>
        <taxon>Halobacteriaceae</taxon>
        <taxon>Halospeciosus</taxon>
    </lineage>
</organism>
<dbReference type="EMBL" id="JBHTAR010000011">
    <property type="protein sequence ID" value="MFC7200425.1"/>
    <property type="molecule type" value="Genomic_DNA"/>
</dbReference>
<keyword evidence="1" id="KW-1133">Transmembrane helix</keyword>
<dbReference type="InterPro" id="IPR055943">
    <property type="entry name" value="DUF7521"/>
</dbReference>
<keyword evidence="1" id="KW-0812">Transmembrane</keyword>
<dbReference type="Proteomes" id="UP001596447">
    <property type="component" value="Unassembled WGS sequence"/>
</dbReference>
<keyword evidence="1" id="KW-0472">Membrane</keyword>
<keyword evidence="3" id="KW-1185">Reference proteome</keyword>
<feature type="transmembrane region" description="Helical" evidence="1">
    <location>
        <begin position="37"/>
        <end position="58"/>
    </location>
</feature>
<sequence length="91" mass="9747">MSMHMAVVTVLKTLTLLLGSAITLYSFRAYRRTKSPALRALAVGFGVVTLGALFAGVADQLLPVDPQLAFVIESAFTTAGFAFILYSLYAE</sequence>
<evidence type="ECO:0008006" key="4">
    <source>
        <dbReference type="Google" id="ProtNLM"/>
    </source>
</evidence>
<evidence type="ECO:0000313" key="3">
    <source>
        <dbReference type="Proteomes" id="UP001596447"/>
    </source>
</evidence>
<dbReference type="Pfam" id="PF24365">
    <property type="entry name" value="DUF7521"/>
    <property type="match status" value="1"/>
</dbReference>
<dbReference type="RefSeq" id="WP_279527205.1">
    <property type="nucleotide sequence ID" value="NZ_CP122312.1"/>
</dbReference>
<accession>A0ABD5Z603</accession>